<dbReference type="InterPro" id="IPR011256">
    <property type="entry name" value="Reg_factor_effector_dom_sf"/>
</dbReference>
<dbReference type="PROSITE" id="PS50937">
    <property type="entry name" value="HTH_MERR_2"/>
    <property type="match status" value="1"/>
</dbReference>
<dbReference type="PANTHER" id="PTHR30204:SF97">
    <property type="entry name" value="MERR FAMILY REGULATORY PROTEIN"/>
    <property type="match status" value="1"/>
</dbReference>
<dbReference type="PANTHER" id="PTHR30204">
    <property type="entry name" value="REDOX-CYCLING DRUG-SENSING TRANSCRIPTIONAL ACTIVATOR SOXR"/>
    <property type="match status" value="1"/>
</dbReference>
<dbReference type="SUPFAM" id="SSF55136">
    <property type="entry name" value="Probable bacterial effector-binding domain"/>
    <property type="match status" value="1"/>
</dbReference>
<dbReference type="InterPro" id="IPR029442">
    <property type="entry name" value="GyrI-like"/>
</dbReference>
<protein>
    <submittedName>
        <fullName evidence="3">MerR family transcriptional regulator</fullName>
    </submittedName>
</protein>
<sequence length="273" mass="31983">MLKIGDFSKLSRISIRMLRHYDEIGLLKPGKVDAFTGYRYYEESQLLDAERIQVLKNMGFGLSVIREIMGKYADTEELKHFLEIKRQETAEQEQILRQRKHLIDSTIEWMRKDGSIMGYDVSLKTLPKRYVASVRQVIPAYEEEGRLWHIMRDETADMELRFDSPCYDMAVFYDGDYKESDVDVEVQRTVIGTYRDTEHVKFKTMPSVQYAGAVFQGRYEKITRVNEAVARWCADNGYEFNGVGFNIYHVGPKDTENPEEFVTEVCYPVKKKQ</sequence>
<dbReference type="SUPFAM" id="SSF46955">
    <property type="entry name" value="Putative DNA-binding domain"/>
    <property type="match status" value="1"/>
</dbReference>
<dbReference type="InterPro" id="IPR010499">
    <property type="entry name" value="AraC_E-bd"/>
</dbReference>
<dbReference type="EMBL" id="BAABZQ010000001">
    <property type="protein sequence ID" value="GAA6502358.1"/>
    <property type="molecule type" value="Genomic_DNA"/>
</dbReference>
<dbReference type="SMART" id="SM00422">
    <property type="entry name" value="HTH_MERR"/>
    <property type="match status" value="1"/>
</dbReference>
<reference evidence="3 4" key="1">
    <citation type="submission" date="2024-04" db="EMBL/GenBank/DDBJ databases">
        <title>Defined microbial consortia suppress multidrug-resistant proinflammatory Enterobacteriaceae via ecological control.</title>
        <authorList>
            <person name="Furuichi M."/>
            <person name="Kawaguchi T."/>
            <person name="Pust M."/>
            <person name="Yasuma K."/>
            <person name="Plichta D."/>
            <person name="Hasegawa N."/>
            <person name="Ohya T."/>
            <person name="Bhattarai S."/>
            <person name="Sasajima S."/>
            <person name="Aoto Y."/>
            <person name="Tuganbaev T."/>
            <person name="Yaginuma M."/>
            <person name="Ueda M."/>
            <person name="Okahashi N."/>
            <person name="Amafuji K."/>
            <person name="Kiridooshi Y."/>
            <person name="Sugita K."/>
            <person name="Strazar M."/>
            <person name="Skelly A."/>
            <person name="Suda W."/>
            <person name="Hattori M."/>
            <person name="Nakamoto N."/>
            <person name="Caballero S."/>
            <person name="Norman J."/>
            <person name="Olle B."/>
            <person name="Tanoue T."/>
            <person name="Arita M."/>
            <person name="Bucci V."/>
            <person name="Atarashi K."/>
            <person name="Xavier R."/>
            <person name="Honda K."/>
        </authorList>
    </citation>
    <scope>NUCLEOTIDE SEQUENCE [LARGE SCALE GENOMIC DNA]</scope>
    <source>
        <strain evidence="4">k34-0107-D12</strain>
    </source>
</reference>
<dbReference type="Pfam" id="PF06445">
    <property type="entry name" value="GyrI-like"/>
    <property type="match status" value="1"/>
</dbReference>
<dbReference type="Pfam" id="PF13411">
    <property type="entry name" value="MerR_1"/>
    <property type="match status" value="1"/>
</dbReference>
<name>A0ABQ0C0N5_9FIRM</name>
<accession>A0ABQ0C0N5</accession>
<organism evidence="3 4">
    <name type="scientific">Blautia parvula</name>
    <dbReference type="NCBI Taxonomy" id="2877527"/>
    <lineage>
        <taxon>Bacteria</taxon>
        <taxon>Bacillati</taxon>
        <taxon>Bacillota</taxon>
        <taxon>Clostridia</taxon>
        <taxon>Lachnospirales</taxon>
        <taxon>Lachnospiraceae</taxon>
        <taxon>Blautia</taxon>
    </lineage>
</organism>
<evidence type="ECO:0000313" key="4">
    <source>
        <dbReference type="Proteomes" id="UP001600941"/>
    </source>
</evidence>
<evidence type="ECO:0000313" key="3">
    <source>
        <dbReference type="EMBL" id="GAA6502358.1"/>
    </source>
</evidence>
<feature type="domain" description="HTH merR-type" evidence="2">
    <location>
        <begin position="1"/>
        <end position="71"/>
    </location>
</feature>
<dbReference type="InterPro" id="IPR009061">
    <property type="entry name" value="DNA-bd_dom_put_sf"/>
</dbReference>
<dbReference type="InterPro" id="IPR000551">
    <property type="entry name" value="MerR-type_HTH_dom"/>
</dbReference>
<dbReference type="PROSITE" id="PS00552">
    <property type="entry name" value="HTH_MERR_1"/>
    <property type="match status" value="1"/>
</dbReference>
<comment type="caution">
    <text evidence="3">The sequence shown here is derived from an EMBL/GenBank/DDBJ whole genome shotgun (WGS) entry which is preliminary data.</text>
</comment>
<gene>
    <name evidence="3" type="ORF">K340107D12_51740</name>
</gene>
<keyword evidence="4" id="KW-1185">Reference proteome</keyword>
<dbReference type="InterPro" id="IPR047057">
    <property type="entry name" value="MerR_fam"/>
</dbReference>
<dbReference type="SMART" id="SM00871">
    <property type="entry name" value="AraC_E_bind"/>
    <property type="match status" value="1"/>
</dbReference>
<dbReference type="CDD" id="cd01107">
    <property type="entry name" value="HTH_BmrR"/>
    <property type="match status" value="1"/>
</dbReference>
<evidence type="ECO:0000259" key="2">
    <source>
        <dbReference type="PROSITE" id="PS50937"/>
    </source>
</evidence>
<dbReference type="Proteomes" id="UP001600941">
    <property type="component" value="Unassembled WGS sequence"/>
</dbReference>
<keyword evidence="1" id="KW-0238">DNA-binding</keyword>
<evidence type="ECO:0000256" key="1">
    <source>
        <dbReference type="ARBA" id="ARBA00023125"/>
    </source>
</evidence>
<proteinExistence type="predicted"/>
<dbReference type="Gene3D" id="3.20.80.10">
    <property type="entry name" value="Regulatory factor, effector binding domain"/>
    <property type="match status" value="1"/>
</dbReference>
<dbReference type="RefSeq" id="WP_227211267.1">
    <property type="nucleotide sequence ID" value="NZ_BAABZQ010000001.1"/>
</dbReference>
<dbReference type="Gene3D" id="1.10.1660.10">
    <property type="match status" value="1"/>
</dbReference>